<dbReference type="Proteomes" id="UP000001317">
    <property type="component" value="Chromosome"/>
</dbReference>
<dbReference type="InterPro" id="IPR010359">
    <property type="entry name" value="IrrE_HExxH"/>
</dbReference>
<keyword evidence="4" id="KW-1185">Reference proteome</keyword>
<sequence length="428" mass="48910">MNTVDKGDKLEKTIFDIFSDDIKNDRFWARKDCCKIFTKKGYYSKDREKNITFDVSIEIYQPGQKEYSVLVLIECKNYNHRVPVDDVEEFYAKAQQISGANIKGIIASTNSYQDGAFKFARSKGIGLLRYFNPDKREWILNRSPSLIKGRSESVTERLTVSEGLLEQEYKSKGFDFYCYSSGAYTTSTHQLISNLILQNEPRDHQNIDTRIKTTPPKKHSLVKYLEVDVIEDLCADVLKGIKYFSGPVSVEDLQQYAFEQHTVKVKLGVSLELGVLGCVNFEDGVINIDNKQCETESRTRFTVAHELGHLFLKHSEFMVGENCLDSHLVSVDRTDIILKDVMRMEWQANQFAACLLLPRRAFIKAFLAETEKRGIVDRGFGLLFVDGQSCNVSAMNSISVSLMKRFNVSKTVVIIRMKQLRILRESAA</sequence>
<name>B0TUB1_SHEHH</name>
<dbReference type="KEGG" id="shl:Shal_0836"/>
<dbReference type="SUPFAM" id="SSF52980">
    <property type="entry name" value="Restriction endonuclease-like"/>
    <property type="match status" value="1"/>
</dbReference>
<dbReference type="OrthoDB" id="9794834at2"/>
<feature type="domain" description="Restriction endonuclease type IV Mrr" evidence="1">
    <location>
        <begin position="33"/>
        <end position="128"/>
    </location>
</feature>
<dbReference type="PANTHER" id="PTHR43236:SF1">
    <property type="entry name" value="BLL7220 PROTEIN"/>
    <property type="match status" value="1"/>
</dbReference>
<evidence type="ECO:0008006" key="5">
    <source>
        <dbReference type="Google" id="ProtNLM"/>
    </source>
</evidence>
<gene>
    <name evidence="3" type="ordered locus">Shal_0836</name>
</gene>
<dbReference type="eggNOG" id="COG2856">
    <property type="taxonomic scope" value="Bacteria"/>
</dbReference>
<dbReference type="RefSeq" id="WP_012275963.1">
    <property type="nucleotide sequence ID" value="NC_010334.1"/>
</dbReference>
<organism evidence="3 4">
    <name type="scientific">Shewanella halifaxensis (strain HAW-EB4)</name>
    <dbReference type="NCBI Taxonomy" id="458817"/>
    <lineage>
        <taxon>Bacteria</taxon>
        <taxon>Pseudomonadati</taxon>
        <taxon>Pseudomonadota</taxon>
        <taxon>Gammaproteobacteria</taxon>
        <taxon>Alteromonadales</taxon>
        <taxon>Shewanellaceae</taxon>
        <taxon>Shewanella</taxon>
    </lineage>
</organism>
<dbReference type="AlphaFoldDB" id="B0TUB1"/>
<dbReference type="HOGENOM" id="CLU_052649_0_0_6"/>
<dbReference type="Pfam" id="PF06114">
    <property type="entry name" value="Peptidase_M78"/>
    <property type="match status" value="1"/>
</dbReference>
<dbReference type="Pfam" id="PF04471">
    <property type="entry name" value="Mrr_cat"/>
    <property type="match status" value="1"/>
</dbReference>
<reference evidence="3" key="1">
    <citation type="submission" date="2008-01" db="EMBL/GenBank/DDBJ databases">
        <title>Complete sequence of Shewanella halifaxensis HAW-EB4.</title>
        <authorList>
            <consortium name="US DOE Joint Genome Institute"/>
            <person name="Copeland A."/>
            <person name="Lucas S."/>
            <person name="Lapidus A."/>
            <person name="Glavina del Rio T."/>
            <person name="Dalin E."/>
            <person name="Tice H."/>
            <person name="Bruce D."/>
            <person name="Goodwin L."/>
            <person name="Pitluck S."/>
            <person name="Sims D."/>
            <person name="Brettin T."/>
            <person name="Detter J.C."/>
            <person name="Han C."/>
            <person name="Kuske C.R."/>
            <person name="Schmutz J."/>
            <person name="Larimer F."/>
            <person name="Land M."/>
            <person name="Hauser L."/>
            <person name="Kyrpides N."/>
            <person name="Kim E."/>
            <person name="Zhao J.-S."/>
            <person name="Richardson P."/>
        </authorList>
    </citation>
    <scope>NUCLEOTIDE SEQUENCE [LARGE SCALE GENOMIC DNA]</scope>
    <source>
        <strain evidence="3">HAW-EB4</strain>
    </source>
</reference>
<dbReference type="Gene3D" id="1.10.10.2910">
    <property type="match status" value="1"/>
</dbReference>
<evidence type="ECO:0000259" key="2">
    <source>
        <dbReference type="Pfam" id="PF06114"/>
    </source>
</evidence>
<protein>
    <recommendedName>
        <fullName evidence="5">Restriction endonuclease</fullName>
    </recommendedName>
</protein>
<proteinExistence type="predicted"/>
<dbReference type="InterPro" id="IPR007560">
    <property type="entry name" value="Restrct_endonuc_IV_Mrr"/>
</dbReference>
<dbReference type="PANTHER" id="PTHR43236">
    <property type="entry name" value="ANTITOXIN HIGA1"/>
    <property type="match status" value="1"/>
</dbReference>
<dbReference type="InterPro" id="IPR052345">
    <property type="entry name" value="Rad_response_metalloprotease"/>
</dbReference>
<feature type="domain" description="IrrE N-terminal-like" evidence="2">
    <location>
        <begin position="293"/>
        <end position="417"/>
    </location>
</feature>
<dbReference type="Gene3D" id="3.40.1350.10">
    <property type="match status" value="1"/>
</dbReference>
<evidence type="ECO:0000313" key="4">
    <source>
        <dbReference type="Proteomes" id="UP000001317"/>
    </source>
</evidence>
<dbReference type="GO" id="GO:0003677">
    <property type="term" value="F:DNA binding"/>
    <property type="evidence" value="ECO:0007669"/>
    <property type="project" value="InterPro"/>
</dbReference>
<dbReference type="GO" id="GO:0009307">
    <property type="term" value="P:DNA restriction-modification system"/>
    <property type="evidence" value="ECO:0007669"/>
    <property type="project" value="InterPro"/>
</dbReference>
<dbReference type="InterPro" id="IPR011856">
    <property type="entry name" value="tRNA_endonuc-like_dom_sf"/>
</dbReference>
<dbReference type="GO" id="GO:0004519">
    <property type="term" value="F:endonuclease activity"/>
    <property type="evidence" value="ECO:0007669"/>
    <property type="project" value="InterPro"/>
</dbReference>
<evidence type="ECO:0000313" key="3">
    <source>
        <dbReference type="EMBL" id="ABZ75411.1"/>
    </source>
</evidence>
<dbReference type="InterPro" id="IPR011335">
    <property type="entry name" value="Restrct_endonuc-II-like"/>
</dbReference>
<evidence type="ECO:0000259" key="1">
    <source>
        <dbReference type="Pfam" id="PF04471"/>
    </source>
</evidence>
<dbReference type="EMBL" id="CP000931">
    <property type="protein sequence ID" value="ABZ75411.1"/>
    <property type="molecule type" value="Genomic_DNA"/>
</dbReference>
<accession>B0TUB1</accession>